<evidence type="ECO:0000313" key="2">
    <source>
        <dbReference type="Proteomes" id="UP000218831"/>
    </source>
</evidence>
<dbReference type="SUPFAM" id="SSF52402">
    <property type="entry name" value="Adenine nucleotide alpha hydrolases-like"/>
    <property type="match status" value="2"/>
</dbReference>
<dbReference type="OrthoDB" id="9793589at2"/>
<dbReference type="RefSeq" id="WP_095605762.1">
    <property type="nucleotide sequence ID" value="NZ_NSKE01000003.1"/>
</dbReference>
<protein>
    <recommendedName>
        <fullName evidence="3">UspA domain-containing protein</fullName>
    </recommendedName>
</protein>
<dbReference type="Proteomes" id="UP000218831">
    <property type="component" value="Unassembled WGS sequence"/>
</dbReference>
<gene>
    <name evidence="1" type="ORF">CK503_05350</name>
</gene>
<sequence>MVSSGQSKDNNVFDIQTLNENNLKAKLASSEEQKKTDSTGYTILIPISNPDSFKALLPPAIKACYRHSGRLLLLHVLSVSHVTNGVEEAKLDTAKSLLLEGLQRVRAAGLEAELLIRISSNIPDAIIHTAQEQYTSLLVMGWGVPDDDEQNLIDAAAVDRICRNVEGNILIGEPHIQSTFRKVVVMVDELSLVEPVLEHASFLLHGRQEGVVLFHSFKGGPWETGINEYIHSLNKELRTFKHKNPGFEGEILLRHILETELEDGALSNILKEHAQDADCILLGTREEHWVKKALLVERPNVITEAVSKPIFLSRPQNAQPSTWVDIIFNYFRTHWL</sequence>
<evidence type="ECO:0008006" key="3">
    <source>
        <dbReference type="Google" id="ProtNLM"/>
    </source>
</evidence>
<accession>A0A2A2GDG7</accession>
<comment type="caution">
    <text evidence="1">The sequence shown here is derived from an EMBL/GenBank/DDBJ whole genome shotgun (WGS) entry which is preliminary data.</text>
</comment>
<dbReference type="AlphaFoldDB" id="A0A2A2GDG7"/>
<evidence type="ECO:0000313" key="1">
    <source>
        <dbReference type="EMBL" id="PAU94895.1"/>
    </source>
</evidence>
<dbReference type="Gene3D" id="3.40.50.620">
    <property type="entry name" value="HUPs"/>
    <property type="match status" value="2"/>
</dbReference>
<dbReference type="InterPro" id="IPR014729">
    <property type="entry name" value="Rossmann-like_a/b/a_fold"/>
</dbReference>
<keyword evidence="2" id="KW-1185">Reference proteome</keyword>
<organism evidence="1 2">
    <name type="scientific">Fodinibius salipaludis</name>
    <dbReference type="NCBI Taxonomy" id="2032627"/>
    <lineage>
        <taxon>Bacteria</taxon>
        <taxon>Pseudomonadati</taxon>
        <taxon>Balneolota</taxon>
        <taxon>Balneolia</taxon>
        <taxon>Balneolales</taxon>
        <taxon>Balneolaceae</taxon>
        <taxon>Fodinibius</taxon>
    </lineage>
</organism>
<reference evidence="1 2" key="1">
    <citation type="submission" date="2017-08" db="EMBL/GenBank/DDBJ databases">
        <title>Aliifodinibius alkalisoli sp. nov., isolated from saline alkaline soil.</title>
        <authorList>
            <person name="Liu D."/>
            <person name="Zhang G."/>
        </authorList>
    </citation>
    <scope>NUCLEOTIDE SEQUENCE [LARGE SCALE GENOMIC DNA]</scope>
    <source>
        <strain evidence="1 2">WN023</strain>
    </source>
</reference>
<proteinExistence type="predicted"/>
<name>A0A2A2GDG7_9BACT</name>
<dbReference type="EMBL" id="NSKE01000003">
    <property type="protein sequence ID" value="PAU94895.1"/>
    <property type="molecule type" value="Genomic_DNA"/>
</dbReference>